<proteinExistence type="predicted"/>
<dbReference type="Gene3D" id="3.40.50.1820">
    <property type="entry name" value="alpha/beta hydrolase"/>
    <property type="match status" value="1"/>
</dbReference>
<gene>
    <name evidence="2" type="ORF">ABVT11_13700</name>
</gene>
<keyword evidence="3" id="KW-1185">Reference proteome</keyword>
<evidence type="ECO:0000313" key="3">
    <source>
        <dbReference type="Proteomes" id="UP001548590"/>
    </source>
</evidence>
<sequence length="267" mass="29522">MPNTLPPALELIRRTPEGEARRTPLLFVHGAYAGAWLWDRHYLPWFAAQGWQASAFSFRGHGGSPGGEQLNALSIGDYVADLAAVVAAMPVRPVVIAHSMGGLVLQKFLETADLPGAVLLCSVPPQGLLGATMNLLLRRPHVLFELNRIVGGHAPELETVREALFHQPVSRRMLEECFAHFQPESMRALWDMSGFDLPRPSRMRRPPMLILGTAHDALIPPVQVEQTGHALNQPVHVLPDMGHALMLERGWESGARRIADWLTERGF</sequence>
<dbReference type="SUPFAM" id="SSF53474">
    <property type="entry name" value="alpha/beta-Hydrolases"/>
    <property type="match status" value="1"/>
</dbReference>
<dbReference type="InterPro" id="IPR050228">
    <property type="entry name" value="Carboxylesterase_BioH"/>
</dbReference>
<name>A0ABV2CSZ5_9RHOO</name>
<accession>A0ABV2CSZ5</accession>
<dbReference type="GO" id="GO:0016787">
    <property type="term" value="F:hydrolase activity"/>
    <property type="evidence" value="ECO:0007669"/>
    <property type="project" value="UniProtKB-KW"/>
</dbReference>
<comment type="caution">
    <text evidence="2">The sequence shown here is derived from an EMBL/GenBank/DDBJ whole genome shotgun (WGS) entry which is preliminary data.</text>
</comment>
<keyword evidence="2" id="KW-0378">Hydrolase</keyword>
<dbReference type="InterPro" id="IPR000073">
    <property type="entry name" value="AB_hydrolase_1"/>
</dbReference>
<dbReference type="PANTHER" id="PTHR43194">
    <property type="entry name" value="HYDROLASE ALPHA/BETA FOLD FAMILY"/>
    <property type="match status" value="1"/>
</dbReference>
<dbReference type="Pfam" id="PF12697">
    <property type="entry name" value="Abhydrolase_6"/>
    <property type="match status" value="1"/>
</dbReference>
<evidence type="ECO:0000313" key="2">
    <source>
        <dbReference type="EMBL" id="MET1490887.1"/>
    </source>
</evidence>
<feature type="domain" description="AB hydrolase-1" evidence="1">
    <location>
        <begin position="25"/>
        <end position="249"/>
    </location>
</feature>
<reference evidence="2 3" key="1">
    <citation type="submission" date="2024-07" db="EMBL/GenBank/DDBJ databases">
        <title>Uliginosibacterium paludis KCTC:42655.</title>
        <authorList>
            <person name="Kim M.K."/>
        </authorList>
    </citation>
    <scope>NUCLEOTIDE SEQUENCE [LARGE SCALE GENOMIC DNA]</scope>
    <source>
        <strain evidence="2 3">KCTC 42655</strain>
    </source>
</reference>
<dbReference type="EMBL" id="JBEWLZ010000008">
    <property type="protein sequence ID" value="MET1490887.1"/>
    <property type="molecule type" value="Genomic_DNA"/>
</dbReference>
<dbReference type="Proteomes" id="UP001548590">
    <property type="component" value="Unassembled WGS sequence"/>
</dbReference>
<protein>
    <submittedName>
        <fullName evidence="2">Alpha/beta hydrolase</fullName>
    </submittedName>
</protein>
<evidence type="ECO:0000259" key="1">
    <source>
        <dbReference type="Pfam" id="PF12697"/>
    </source>
</evidence>
<dbReference type="RefSeq" id="WP_345924855.1">
    <property type="nucleotide sequence ID" value="NZ_JBDIVF010000002.1"/>
</dbReference>
<dbReference type="PANTHER" id="PTHR43194:SF2">
    <property type="entry name" value="PEROXISOMAL MEMBRANE PROTEIN LPX1"/>
    <property type="match status" value="1"/>
</dbReference>
<dbReference type="InterPro" id="IPR029058">
    <property type="entry name" value="AB_hydrolase_fold"/>
</dbReference>
<organism evidence="2 3">
    <name type="scientific">Uliginosibacterium paludis</name>
    <dbReference type="NCBI Taxonomy" id="1615952"/>
    <lineage>
        <taxon>Bacteria</taxon>
        <taxon>Pseudomonadati</taxon>
        <taxon>Pseudomonadota</taxon>
        <taxon>Betaproteobacteria</taxon>
        <taxon>Rhodocyclales</taxon>
        <taxon>Zoogloeaceae</taxon>
        <taxon>Uliginosibacterium</taxon>
    </lineage>
</organism>